<dbReference type="Proteomes" id="UP000194464">
    <property type="component" value="Unassembled WGS sequence"/>
</dbReference>
<dbReference type="Gene3D" id="3.50.30.50">
    <property type="entry name" value="Putative cyclase"/>
    <property type="match status" value="1"/>
</dbReference>
<name>A0ABY1RGP5_9MICO</name>
<dbReference type="SUPFAM" id="SSF102198">
    <property type="entry name" value="Putative cyclase"/>
    <property type="match status" value="1"/>
</dbReference>
<dbReference type="InterPro" id="IPR037175">
    <property type="entry name" value="KFase_sf"/>
</dbReference>
<reference evidence="1 2" key="1">
    <citation type="submission" date="2017-04" db="EMBL/GenBank/DDBJ databases">
        <authorList>
            <person name="Varghese N."/>
            <person name="Submissions S."/>
        </authorList>
    </citation>
    <scope>NUCLEOTIDE SEQUENCE [LARGE SCALE GENOMIC DNA]</scope>
    <source>
        <strain evidence="1 2">VKM Ac-1784</strain>
    </source>
</reference>
<organism evidence="1 2">
    <name type="scientific">Plantibacter elymi</name>
    <name type="common">nom. nud.</name>
    <dbReference type="NCBI Taxonomy" id="199708"/>
    <lineage>
        <taxon>Bacteria</taxon>
        <taxon>Bacillati</taxon>
        <taxon>Actinomycetota</taxon>
        <taxon>Actinomycetes</taxon>
        <taxon>Micrococcales</taxon>
        <taxon>Microbacteriaceae</taxon>
        <taxon>Plantibacter</taxon>
    </lineage>
</organism>
<comment type="caution">
    <text evidence="1">The sequence shown here is derived from an EMBL/GenBank/DDBJ whole genome shotgun (WGS) entry which is preliminary data.</text>
</comment>
<gene>
    <name evidence="1" type="ORF">SAMN06295909_3413</name>
</gene>
<dbReference type="Pfam" id="PF04199">
    <property type="entry name" value="Cyclase"/>
    <property type="match status" value="1"/>
</dbReference>
<evidence type="ECO:0000313" key="2">
    <source>
        <dbReference type="Proteomes" id="UP000194464"/>
    </source>
</evidence>
<accession>A0ABY1RGP5</accession>
<dbReference type="EMBL" id="FXWJ01000005">
    <property type="protein sequence ID" value="SMQ73687.1"/>
    <property type="molecule type" value="Genomic_DNA"/>
</dbReference>
<dbReference type="PANTHER" id="PTHR31118">
    <property type="entry name" value="CYCLASE-LIKE PROTEIN 2"/>
    <property type="match status" value="1"/>
</dbReference>
<dbReference type="InterPro" id="IPR007325">
    <property type="entry name" value="KFase/CYL"/>
</dbReference>
<proteinExistence type="predicted"/>
<evidence type="ECO:0000313" key="1">
    <source>
        <dbReference type="EMBL" id="SMQ73687.1"/>
    </source>
</evidence>
<sequence>MAHGRESLGKVCGPRQNESMTEQRAVLDATVSFLNGGGLAVEDFRLDLPPAIAQAKGKAQQQEVGRLLVTHLGLAMVGEIRITKLEIVREQHKGSRGILAAAAAAGLEIPAAAAQADAGRPRPEGALVELSHPIRAGLRTYPGLPEPVIRPFLTREDSRPKYAEGTEFAMDIIEMVGNTGTYLDSPYHRYAGGGDLASLTLEQLVDLPAEVFHLQDSTERGIGANALLDRELRGTAVLLHTGWDRHFATEAYTKDAPYLAEDGVRYLVEQGVVLVGIDSINIDDTEPGSGGARPAHSLLLEAGIQVVEHLTGLEQLPASGAAFTATPPLVEDFATFPVRAFARLP</sequence>
<dbReference type="PANTHER" id="PTHR31118:SF12">
    <property type="entry name" value="CYCLASE-LIKE PROTEIN 2"/>
    <property type="match status" value="1"/>
</dbReference>
<keyword evidence="2" id="KW-1185">Reference proteome</keyword>
<protein>
    <submittedName>
        <fullName evidence="1">Kynurenine formamidase</fullName>
    </submittedName>
</protein>